<dbReference type="AlphaFoldDB" id="A0A365Y984"/>
<reference evidence="1 2" key="1">
    <citation type="submission" date="2018-01" db="EMBL/GenBank/DDBJ databases">
        <title>Glutamicibacter soli strain NHPC-3 Whole genome sequence and assembly.</title>
        <authorList>
            <person name="Choudhury P."/>
            <person name="Gupta D."/>
            <person name="Sengupta K."/>
            <person name="Jawed A."/>
            <person name="Sultana N."/>
            <person name="Saha P."/>
        </authorList>
    </citation>
    <scope>NUCLEOTIDE SEQUENCE [LARGE SCALE GENOMIC DNA]</scope>
    <source>
        <strain evidence="1 2">NHPC-3</strain>
    </source>
</reference>
<evidence type="ECO:0000313" key="2">
    <source>
        <dbReference type="Proteomes" id="UP000252167"/>
    </source>
</evidence>
<comment type="caution">
    <text evidence="1">The sequence shown here is derived from an EMBL/GenBank/DDBJ whole genome shotgun (WGS) entry which is preliminary data.</text>
</comment>
<gene>
    <name evidence="1" type="ORF">C1H84_16225</name>
</gene>
<evidence type="ECO:0000313" key="1">
    <source>
        <dbReference type="EMBL" id="RBL99230.1"/>
    </source>
</evidence>
<organism evidence="1 2">
    <name type="scientific">Glutamicibacter soli</name>
    <dbReference type="NCBI Taxonomy" id="453836"/>
    <lineage>
        <taxon>Bacteria</taxon>
        <taxon>Bacillati</taxon>
        <taxon>Actinomycetota</taxon>
        <taxon>Actinomycetes</taxon>
        <taxon>Micrococcales</taxon>
        <taxon>Micrococcaceae</taxon>
        <taxon>Glutamicibacter</taxon>
    </lineage>
</organism>
<dbReference type="Proteomes" id="UP000252167">
    <property type="component" value="Unassembled WGS sequence"/>
</dbReference>
<dbReference type="EMBL" id="POAF01000009">
    <property type="protein sequence ID" value="RBL99230.1"/>
    <property type="molecule type" value="Genomic_DNA"/>
</dbReference>
<protein>
    <submittedName>
        <fullName evidence="1">Uncharacterized protein</fullName>
    </submittedName>
</protein>
<keyword evidence="2" id="KW-1185">Reference proteome</keyword>
<sequence length="195" mass="22025">MSPNPEVIARMNEVASKIDHCEIDNYAVVSPLALARYLSELLTARGWRQYDSGDRTAIFHVTDKGSRRVSLAAFTPDIGTCAITLLRAYLDGTTEGTAARRRASSTYRALTNRAPGAAGYIRDLAYRVRDRLGELTQAEYEACLNSREKSSDTATRRDYYRDRRQRINELDEAAVREYLPGWLAKFRGGQRIELP</sequence>
<name>A0A365Y984_9MICC</name>
<proteinExistence type="predicted"/>
<accession>A0A365Y984</accession>